<organism evidence="3 4">
    <name type="scientific">Acidisphaera rubrifaciens HS-AP3</name>
    <dbReference type="NCBI Taxonomy" id="1231350"/>
    <lineage>
        <taxon>Bacteria</taxon>
        <taxon>Pseudomonadati</taxon>
        <taxon>Pseudomonadota</taxon>
        <taxon>Alphaproteobacteria</taxon>
        <taxon>Acetobacterales</taxon>
        <taxon>Acetobacteraceae</taxon>
        <taxon>Acidisphaera</taxon>
    </lineage>
</organism>
<feature type="signal peptide" evidence="1">
    <location>
        <begin position="1"/>
        <end position="22"/>
    </location>
</feature>
<protein>
    <recommendedName>
        <fullName evidence="2">DUF4142 domain-containing protein</fullName>
    </recommendedName>
</protein>
<dbReference type="Proteomes" id="UP000032680">
    <property type="component" value="Unassembled WGS sequence"/>
</dbReference>
<dbReference type="InterPro" id="IPR025419">
    <property type="entry name" value="DUF4142"/>
</dbReference>
<evidence type="ECO:0000259" key="2">
    <source>
        <dbReference type="Pfam" id="PF13628"/>
    </source>
</evidence>
<dbReference type="Gene3D" id="1.20.1260.10">
    <property type="match status" value="1"/>
</dbReference>
<gene>
    <name evidence="3" type="ORF">Asru_0242_05</name>
</gene>
<keyword evidence="4" id="KW-1185">Reference proteome</keyword>
<accession>A0A0D6P7I2</accession>
<dbReference type="PANTHER" id="PTHR38593:SF1">
    <property type="entry name" value="BLR2558 PROTEIN"/>
    <property type="match status" value="1"/>
</dbReference>
<name>A0A0D6P7I2_9PROT</name>
<sequence>MAVSRRNIIAFAPMAAMAVVIAGCNRTHSTTPPGIPSQQVNQADLDFITNAYNVIHFDMELCTMAQTRARDPRVKAMADKILANATAFRAKVKPIADAKGIIPPDVLRNDLRIRLGHARRTEGVDFDRVFLADEIATHQEAIERAEDEDQVAGADPQLKQFAAEGLDLLKTNLGQLIALQKKIGMSME</sequence>
<reference evidence="3 4" key="1">
    <citation type="submission" date="2012-11" db="EMBL/GenBank/DDBJ databases">
        <title>Whole genome sequence of Acidisphaera rubrifaciens HS-AP3.</title>
        <authorList>
            <person name="Azuma Y."/>
            <person name="Higashiura N."/>
            <person name="Hirakawa H."/>
            <person name="Matsushita K."/>
        </authorList>
    </citation>
    <scope>NUCLEOTIDE SEQUENCE [LARGE SCALE GENOMIC DNA]</scope>
    <source>
        <strain evidence="3 4">HS-AP3</strain>
    </source>
</reference>
<dbReference type="InterPro" id="IPR012347">
    <property type="entry name" value="Ferritin-like"/>
</dbReference>
<keyword evidence="1" id="KW-0732">Signal</keyword>
<comment type="caution">
    <text evidence="3">The sequence shown here is derived from an EMBL/GenBank/DDBJ whole genome shotgun (WGS) entry which is preliminary data.</text>
</comment>
<dbReference type="EMBL" id="BANB01000242">
    <property type="protein sequence ID" value="GAN77158.1"/>
    <property type="molecule type" value="Genomic_DNA"/>
</dbReference>
<dbReference type="Pfam" id="PF13628">
    <property type="entry name" value="DUF4142"/>
    <property type="match status" value="1"/>
</dbReference>
<dbReference type="PROSITE" id="PS51257">
    <property type="entry name" value="PROKAR_LIPOPROTEIN"/>
    <property type="match status" value="1"/>
</dbReference>
<evidence type="ECO:0000313" key="4">
    <source>
        <dbReference type="Proteomes" id="UP000032680"/>
    </source>
</evidence>
<evidence type="ECO:0000256" key="1">
    <source>
        <dbReference type="SAM" id="SignalP"/>
    </source>
</evidence>
<feature type="domain" description="DUF4142" evidence="2">
    <location>
        <begin position="43"/>
        <end position="177"/>
    </location>
</feature>
<dbReference type="PANTHER" id="PTHR38593">
    <property type="entry name" value="BLR2558 PROTEIN"/>
    <property type="match status" value="1"/>
</dbReference>
<proteinExistence type="predicted"/>
<dbReference type="AlphaFoldDB" id="A0A0D6P7I2"/>
<evidence type="ECO:0000313" key="3">
    <source>
        <dbReference type="EMBL" id="GAN77158.1"/>
    </source>
</evidence>
<feature type="chain" id="PRO_5002309807" description="DUF4142 domain-containing protein" evidence="1">
    <location>
        <begin position="23"/>
        <end position="188"/>
    </location>
</feature>